<evidence type="ECO:0000313" key="9">
    <source>
        <dbReference type="EMBL" id="CAH7672940.1"/>
    </source>
</evidence>
<protein>
    <recommendedName>
        <fullName evidence="8">GRIP domain-containing protein</fullName>
    </recommendedName>
</protein>
<dbReference type="PANTHER" id="PTHR23157">
    <property type="entry name" value="GRIP AND COILED-COIL DOMAIN-CONTAINING PROTEIN 1"/>
    <property type="match status" value="1"/>
</dbReference>
<feature type="compositionally biased region" description="Low complexity" evidence="7">
    <location>
        <begin position="356"/>
        <end position="378"/>
    </location>
</feature>
<dbReference type="InterPro" id="IPR051952">
    <property type="entry name" value="Golgi-autophagy_related"/>
</dbReference>
<dbReference type="GO" id="GO:0005794">
    <property type="term" value="C:Golgi apparatus"/>
    <property type="evidence" value="ECO:0007669"/>
    <property type="project" value="TreeGrafter"/>
</dbReference>
<evidence type="ECO:0000256" key="5">
    <source>
        <dbReference type="ARBA" id="ARBA00023136"/>
    </source>
</evidence>
<feature type="compositionally biased region" description="Acidic residues" evidence="7">
    <location>
        <begin position="668"/>
        <end position="680"/>
    </location>
</feature>
<dbReference type="PROSITE" id="PS50913">
    <property type="entry name" value="GRIP"/>
    <property type="match status" value="1"/>
</dbReference>
<feature type="compositionally biased region" description="Basic and acidic residues" evidence="7">
    <location>
        <begin position="1"/>
        <end position="28"/>
    </location>
</feature>
<dbReference type="PANTHER" id="PTHR23157:SF25">
    <property type="entry name" value="GRIP AND COILED-COIL DOMAIN-CONTAINING PROTEIN 1"/>
    <property type="match status" value="1"/>
</dbReference>
<dbReference type="Proteomes" id="UP001153365">
    <property type="component" value="Unassembled WGS sequence"/>
</dbReference>
<keyword evidence="4 6" id="KW-0175">Coiled coil</keyword>
<feature type="region of interest" description="Disordered" evidence="7">
    <location>
        <begin position="564"/>
        <end position="680"/>
    </location>
</feature>
<feature type="region of interest" description="Disordered" evidence="7">
    <location>
        <begin position="507"/>
        <end position="527"/>
    </location>
</feature>
<accession>A0AAV0AWV3</accession>
<organism evidence="9 10">
    <name type="scientific">Phakopsora pachyrhizi</name>
    <name type="common">Asian soybean rust disease fungus</name>
    <dbReference type="NCBI Taxonomy" id="170000"/>
    <lineage>
        <taxon>Eukaryota</taxon>
        <taxon>Fungi</taxon>
        <taxon>Dikarya</taxon>
        <taxon>Basidiomycota</taxon>
        <taxon>Pucciniomycotina</taxon>
        <taxon>Pucciniomycetes</taxon>
        <taxon>Pucciniales</taxon>
        <taxon>Phakopsoraceae</taxon>
        <taxon>Phakopsora</taxon>
    </lineage>
</organism>
<feature type="domain" description="GRIP" evidence="8">
    <location>
        <begin position="676"/>
        <end position="724"/>
    </location>
</feature>
<feature type="compositionally biased region" description="Low complexity" evidence="7">
    <location>
        <begin position="612"/>
        <end position="630"/>
    </location>
</feature>
<evidence type="ECO:0000256" key="4">
    <source>
        <dbReference type="ARBA" id="ARBA00023054"/>
    </source>
</evidence>
<evidence type="ECO:0000256" key="6">
    <source>
        <dbReference type="SAM" id="Coils"/>
    </source>
</evidence>
<feature type="compositionally biased region" description="Polar residues" evidence="7">
    <location>
        <begin position="564"/>
        <end position="589"/>
    </location>
</feature>
<feature type="compositionally biased region" description="Basic and acidic residues" evidence="7">
    <location>
        <begin position="655"/>
        <end position="667"/>
    </location>
</feature>
<keyword evidence="10" id="KW-1185">Reference proteome</keyword>
<evidence type="ECO:0000256" key="3">
    <source>
        <dbReference type="ARBA" id="ARBA00022490"/>
    </source>
</evidence>
<evidence type="ECO:0000259" key="8">
    <source>
        <dbReference type="PROSITE" id="PS50913"/>
    </source>
</evidence>
<evidence type="ECO:0000256" key="7">
    <source>
        <dbReference type="SAM" id="MobiDB-lite"/>
    </source>
</evidence>
<evidence type="ECO:0000313" key="10">
    <source>
        <dbReference type="Proteomes" id="UP001153365"/>
    </source>
</evidence>
<dbReference type="AlphaFoldDB" id="A0AAV0AWV3"/>
<feature type="region of interest" description="Disordered" evidence="7">
    <location>
        <begin position="1"/>
        <end position="48"/>
    </location>
</feature>
<reference evidence="9" key="1">
    <citation type="submission" date="2022-06" db="EMBL/GenBank/DDBJ databases">
        <authorList>
            <consortium name="SYNGENTA / RWTH Aachen University"/>
        </authorList>
    </citation>
    <scope>NUCLEOTIDE SEQUENCE</scope>
</reference>
<dbReference type="InterPro" id="IPR000237">
    <property type="entry name" value="GRIP_dom"/>
</dbReference>
<sequence>MTDQHKETDDGENQRVKQDESADDHSDDQQQQQEVGVITTSQSDGPGADEVRRIQLLLRHLSNDLNKLLRGEATDLRGLEQLLPTTSVEPDKQQQESDKQLRDLSETLKDKRDKIDRLKVYDSDEVERLRRDLSSLEEQSINQRESQRSSINLELEQLQTKLRAEEEKRAKSISLLRAVRTKLVQTEKEKVEVEAELKRIKTESEKREADNQSLIKGLEDDLTRLKISNEQQNSRSKHIYERELASIRSQAERELTQQRSQFELDQITLKSSLEKEVLNKSQRITSLENRLKDALREKERLFEELQACQSEVESIRSKDDRLEAQIGELNHQLNQSNDQIQTLSEELDRLRKTSSSLSLSSSSSAKATATLIPSSSSSYREESELERTIKDLENQYALKLSSLNDRVIQLEKERNDVEQELSGSLRERLKEIERMRAEANQKSHDYGDNLTNMKNRNEERDRGIEELMKLKEKLSLAELTTNSQNLTIHNFKEEIDRLKEELTVAKQKQERLEEDQRQSLDREERLRANAQSIRDELRKVQNGILSNETKRGKGVGFFASFSNINSQQSPTKTSRSGNARTRTVTNSPKTPRIDTPSINSDSSKINNKDRTSSSSSISSVTSPSSSSSSVRSKRTLYKQKEDRGSDLNINQPTHDGQHQQRKTIKDDDNQDDDGEGDEAEVNFEYIRNTLLQFLEHKEMRPHLVRVLGVILHFTPQEIRRLAANSTL</sequence>
<comment type="subcellular location">
    <subcellularLocation>
        <location evidence="2">Cytoplasm</location>
    </subcellularLocation>
    <subcellularLocation>
        <location evidence="1">Endomembrane system</location>
        <topology evidence="1">Peripheral membrane protein</topology>
    </subcellularLocation>
</comment>
<comment type="caution">
    <text evidence="9">The sequence shown here is derived from an EMBL/GenBank/DDBJ whole genome shotgun (WGS) entry which is preliminary data.</text>
</comment>
<name>A0AAV0AWV3_PHAPC</name>
<dbReference type="SMART" id="SM00755">
    <property type="entry name" value="Grip"/>
    <property type="match status" value="1"/>
</dbReference>
<keyword evidence="3" id="KW-0963">Cytoplasm</keyword>
<feature type="coiled-coil region" evidence="6">
    <location>
        <begin position="94"/>
        <end position="235"/>
    </location>
</feature>
<evidence type="ECO:0000256" key="2">
    <source>
        <dbReference type="ARBA" id="ARBA00004496"/>
    </source>
</evidence>
<dbReference type="EMBL" id="CALTRL010001530">
    <property type="protein sequence ID" value="CAH7672940.1"/>
    <property type="molecule type" value="Genomic_DNA"/>
</dbReference>
<feature type="region of interest" description="Disordered" evidence="7">
    <location>
        <begin position="356"/>
        <end position="381"/>
    </location>
</feature>
<gene>
    <name evidence="9" type="ORF">PPACK8108_LOCUS7782</name>
</gene>
<dbReference type="Pfam" id="PF01465">
    <property type="entry name" value="GRIP"/>
    <property type="match status" value="1"/>
</dbReference>
<proteinExistence type="predicted"/>
<keyword evidence="5" id="KW-0472">Membrane</keyword>
<evidence type="ECO:0000256" key="1">
    <source>
        <dbReference type="ARBA" id="ARBA00004184"/>
    </source>
</evidence>